<accession>A0A814MET6</accession>
<dbReference type="Gene3D" id="3.80.10.10">
    <property type="entry name" value="Ribonuclease Inhibitor"/>
    <property type="match status" value="2"/>
</dbReference>
<evidence type="ECO:0000313" key="2">
    <source>
        <dbReference type="Proteomes" id="UP000663879"/>
    </source>
</evidence>
<dbReference type="InterPro" id="IPR032675">
    <property type="entry name" value="LRR_dom_sf"/>
</dbReference>
<organism evidence="1 2">
    <name type="scientific">Brachionus calyciflorus</name>
    <dbReference type="NCBI Taxonomy" id="104777"/>
    <lineage>
        <taxon>Eukaryota</taxon>
        <taxon>Metazoa</taxon>
        <taxon>Spiralia</taxon>
        <taxon>Gnathifera</taxon>
        <taxon>Rotifera</taxon>
        <taxon>Eurotatoria</taxon>
        <taxon>Monogononta</taxon>
        <taxon>Pseudotrocha</taxon>
        <taxon>Ploima</taxon>
        <taxon>Brachionidae</taxon>
        <taxon>Brachionus</taxon>
    </lineage>
</organism>
<gene>
    <name evidence="1" type="ORF">OXX778_LOCUS20011</name>
</gene>
<dbReference type="AlphaFoldDB" id="A0A814MET6"/>
<comment type="caution">
    <text evidence="1">The sequence shown here is derived from an EMBL/GenBank/DDBJ whole genome shotgun (WGS) entry which is preliminary data.</text>
</comment>
<dbReference type="SUPFAM" id="SSF52058">
    <property type="entry name" value="L domain-like"/>
    <property type="match status" value="1"/>
</dbReference>
<dbReference type="OrthoDB" id="827707at2759"/>
<reference evidence="1" key="1">
    <citation type="submission" date="2021-02" db="EMBL/GenBank/DDBJ databases">
        <authorList>
            <person name="Nowell W R."/>
        </authorList>
    </citation>
    <scope>NUCLEOTIDE SEQUENCE</scope>
    <source>
        <strain evidence="1">Ploen Becks lab</strain>
    </source>
</reference>
<proteinExistence type="predicted"/>
<dbReference type="EMBL" id="CAJNOC010006399">
    <property type="protein sequence ID" value="CAF1077050.1"/>
    <property type="molecule type" value="Genomic_DNA"/>
</dbReference>
<name>A0A814MET6_9BILA</name>
<dbReference type="Proteomes" id="UP000663879">
    <property type="component" value="Unassembled WGS sequence"/>
</dbReference>
<keyword evidence="2" id="KW-1185">Reference proteome</keyword>
<evidence type="ECO:0000313" key="1">
    <source>
        <dbReference type="EMBL" id="CAF1077050.1"/>
    </source>
</evidence>
<sequence>MNQICSEISEHYRNLINEIDILSEKAIDFFKSNQKTVDKITSDREKLIVKVNEVEKIKLTNLKHSISIYDGIFCFIIPTNSIFDSESNTVPTENEREESNRKIDKLYYKLAFDAKQECLKCRKQIAQLVILNCTLNKKIVEKLISNDYESEKIELKTFEESFKFKIISELINSYTDDLIIDLTQIETNRITQLILSDDFCDLDRSNLNFVNTILNVPSVKEIKIKSLYTNLPNNLLRPFKCLTKLNLNVHHLEGLNQELFNSLENLQTLKLSNVFLIKPELNSFEKLSKLNKLILYGVVLKNFDILENLQNLKKLVVKKCVINLALKSLNGLNSLESLKLFDNEFKQIDKNFQLNLKSLKSLESNHDLEIFKINPQLEILSLKPKSLKNYNNFEYLKFLNIQDFSSFEDLNFLNGLSQLEFLDFKIERNLTEAFESVHLPKLKFLILTCETTPFFNETFMNLNGLELTSIESIRKDQFVNLLNLDYLCVFYADFCLNTKTIPSFLLLKHLKYLKIETESDYFNQRKIKSNIIKLLLKLFQDPNEIAIKNTIHRGQVQVLEISAKLEDDIISEKVYFEKYLQVSECVREFILSSESIYLKECLRNERSRLLDLDLTYKSLAEDSDEEKLMDKICG</sequence>
<protein>
    <submittedName>
        <fullName evidence="1">Uncharacterized protein</fullName>
    </submittedName>
</protein>